<feature type="transmembrane region" description="Helical" evidence="8">
    <location>
        <begin position="180"/>
        <end position="201"/>
    </location>
</feature>
<evidence type="ECO:0000256" key="3">
    <source>
        <dbReference type="ARBA" id="ARBA00022448"/>
    </source>
</evidence>
<name>A0A3Q9RK49_9BACI</name>
<feature type="transmembrane region" description="Helical" evidence="8">
    <location>
        <begin position="111"/>
        <end position="129"/>
    </location>
</feature>
<dbReference type="RefSeq" id="WP_127759137.1">
    <property type="nucleotide sequence ID" value="NZ_CP026095.1"/>
</dbReference>
<evidence type="ECO:0000313" key="9">
    <source>
        <dbReference type="EMBL" id="AZV41437.1"/>
    </source>
</evidence>
<reference evidence="9 10" key="1">
    <citation type="submission" date="2018-01" db="EMBL/GenBank/DDBJ databases">
        <title>Bacillus asahii Genome sequencing and assembly.</title>
        <authorList>
            <person name="Jiang H."/>
            <person name="Feng Y."/>
            <person name="Zhao F."/>
            <person name="Lin X."/>
        </authorList>
    </citation>
    <scope>NUCLEOTIDE SEQUENCE [LARGE SCALE GENOMIC DNA]</scope>
    <source>
        <strain evidence="9 10">OM18</strain>
    </source>
</reference>
<evidence type="ECO:0000256" key="7">
    <source>
        <dbReference type="ARBA" id="ARBA00023136"/>
    </source>
</evidence>
<feature type="transmembrane region" description="Helical" evidence="8">
    <location>
        <begin position="12"/>
        <end position="28"/>
    </location>
</feature>
<dbReference type="PANTHER" id="PTHR34975:SF2">
    <property type="entry name" value="SPORE GERMINATION PROTEIN A2"/>
    <property type="match status" value="1"/>
</dbReference>
<comment type="subcellular location">
    <subcellularLocation>
        <location evidence="1">Membrane</location>
        <topology evidence="1">Multi-pass membrane protein</topology>
    </subcellularLocation>
</comment>
<dbReference type="Pfam" id="PF03845">
    <property type="entry name" value="Spore_permease"/>
    <property type="match status" value="1"/>
</dbReference>
<feature type="transmembrane region" description="Helical" evidence="8">
    <location>
        <begin position="330"/>
        <end position="352"/>
    </location>
</feature>
<evidence type="ECO:0000256" key="4">
    <source>
        <dbReference type="ARBA" id="ARBA00022544"/>
    </source>
</evidence>
<proteinExistence type="inferred from homology"/>
<feature type="transmembrane region" description="Helical" evidence="8">
    <location>
        <begin position="71"/>
        <end position="91"/>
    </location>
</feature>
<dbReference type="GO" id="GO:0009847">
    <property type="term" value="P:spore germination"/>
    <property type="evidence" value="ECO:0007669"/>
    <property type="project" value="InterPro"/>
</dbReference>
<evidence type="ECO:0000256" key="1">
    <source>
        <dbReference type="ARBA" id="ARBA00004141"/>
    </source>
</evidence>
<accession>A0A3Q9RK49</accession>
<comment type="similarity">
    <text evidence="2">Belongs to the amino acid-polyamine-organocation (APC) superfamily. Spore germination protein (SGP) (TC 2.A.3.9) family.</text>
</comment>
<dbReference type="AlphaFoldDB" id="A0A3Q9RK49"/>
<sequence>MLNNEKISVRQFRVLVTLFTIGTIAPVAEAKRDAWIAVIFSAGLGLLVIWLFNTIALLFPTMNFVQIIETLFGKWLGKAISLFFLSLPFVYTAEMLYYSGNFLNTHLLPDTPVEVLYILTAIIVVMAVRHGLETFSRTAELSFIAFMILFLLLLFISPQIKFENIQPVLEDGINPLLHPTIQLLALFAFNAVILLMIFPSAVNQPKEAQKSFFIGNLMGISIILIMTILSILVLDPYQIERRLYPNYAMVKMINIGNFLQRIEVVIATMWIITVYCKTVLYFYATCLGIAQVLNLKDYRPLTLPLGMIIVTFASMLFPNVIEQRYWDSEIGFVFSLVIGGLLPLFMLGVAIFPKKRT</sequence>
<feature type="transmembrane region" description="Helical" evidence="8">
    <location>
        <begin position="264"/>
        <end position="289"/>
    </location>
</feature>
<dbReference type="NCBIfam" id="TIGR00912">
    <property type="entry name" value="2A0309"/>
    <property type="match status" value="1"/>
</dbReference>
<dbReference type="PANTHER" id="PTHR34975">
    <property type="entry name" value="SPORE GERMINATION PROTEIN A2"/>
    <property type="match status" value="1"/>
</dbReference>
<evidence type="ECO:0000313" key="10">
    <source>
        <dbReference type="Proteomes" id="UP000283095"/>
    </source>
</evidence>
<keyword evidence="3" id="KW-0813">Transport</keyword>
<evidence type="ECO:0000256" key="2">
    <source>
        <dbReference type="ARBA" id="ARBA00007998"/>
    </source>
</evidence>
<dbReference type="KEGG" id="pasa:BAOM_0826"/>
<evidence type="ECO:0000256" key="8">
    <source>
        <dbReference type="SAM" id="Phobius"/>
    </source>
</evidence>
<dbReference type="Proteomes" id="UP000283095">
    <property type="component" value="Chromosome"/>
</dbReference>
<dbReference type="GO" id="GO:0016020">
    <property type="term" value="C:membrane"/>
    <property type="evidence" value="ECO:0007669"/>
    <property type="project" value="UniProtKB-SubCell"/>
</dbReference>
<feature type="transmembrane region" description="Helical" evidence="8">
    <location>
        <begin position="301"/>
        <end position="318"/>
    </location>
</feature>
<keyword evidence="4" id="KW-0309">Germination</keyword>
<protein>
    <submittedName>
        <fullName evidence="9">Spore germination protein (Amino acid permease)</fullName>
    </submittedName>
</protein>
<dbReference type="OrthoDB" id="2078716at2"/>
<keyword evidence="6 8" id="KW-1133">Transmembrane helix</keyword>
<dbReference type="EMBL" id="CP026095">
    <property type="protein sequence ID" value="AZV41437.1"/>
    <property type="molecule type" value="Genomic_DNA"/>
</dbReference>
<evidence type="ECO:0000256" key="6">
    <source>
        <dbReference type="ARBA" id="ARBA00022989"/>
    </source>
</evidence>
<feature type="transmembrane region" description="Helical" evidence="8">
    <location>
        <begin position="141"/>
        <end position="160"/>
    </location>
</feature>
<keyword evidence="5 8" id="KW-0812">Transmembrane</keyword>
<feature type="transmembrane region" description="Helical" evidence="8">
    <location>
        <begin position="34"/>
        <end position="59"/>
    </location>
</feature>
<organism evidence="9 10">
    <name type="scientific">Peribacillus asahii</name>
    <dbReference type="NCBI Taxonomy" id="228899"/>
    <lineage>
        <taxon>Bacteria</taxon>
        <taxon>Bacillati</taxon>
        <taxon>Bacillota</taxon>
        <taxon>Bacilli</taxon>
        <taxon>Bacillales</taxon>
        <taxon>Bacillaceae</taxon>
        <taxon>Peribacillus</taxon>
    </lineage>
</organism>
<dbReference type="InterPro" id="IPR004761">
    <property type="entry name" value="Spore_GerAB"/>
</dbReference>
<keyword evidence="7 8" id="KW-0472">Membrane</keyword>
<evidence type="ECO:0000256" key="5">
    <source>
        <dbReference type="ARBA" id="ARBA00022692"/>
    </source>
</evidence>
<feature type="transmembrane region" description="Helical" evidence="8">
    <location>
        <begin position="213"/>
        <end position="234"/>
    </location>
</feature>
<gene>
    <name evidence="9" type="primary">gerKB</name>
    <name evidence="9" type="ORF">BAOM_0826</name>
</gene>